<dbReference type="EMBL" id="SGXA01000001">
    <property type="protein sequence ID" value="RZS75586.1"/>
    <property type="molecule type" value="Genomic_DNA"/>
</dbReference>
<evidence type="ECO:0000313" key="5">
    <source>
        <dbReference type="EMBL" id="RZS75586.1"/>
    </source>
</evidence>
<dbReference type="Gene3D" id="3.30.530.20">
    <property type="match status" value="1"/>
</dbReference>
<dbReference type="InterPro" id="IPR047137">
    <property type="entry name" value="ORF3"/>
</dbReference>
<evidence type="ECO:0000256" key="1">
    <source>
        <dbReference type="ARBA" id="ARBA00008918"/>
    </source>
</evidence>
<accession>A0A4Q7N3N3</accession>
<proteinExistence type="inferred from homology"/>
<dbReference type="InterPro" id="IPR021309">
    <property type="entry name" value="YgaP-like_TM"/>
</dbReference>
<dbReference type="AlphaFoldDB" id="A0A4Q7N3N3"/>
<evidence type="ECO:0000313" key="6">
    <source>
        <dbReference type="Proteomes" id="UP000293874"/>
    </source>
</evidence>
<dbReference type="Proteomes" id="UP000293874">
    <property type="component" value="Unassembled WGS sequence"/>
</dbReference>
<dbReference type="PANTHER" id="PTHR33824">
    <property type="entry name" value="POLYKETIDE CYCLASE/DEHYDRASE AND LIPID TRANSPORT SUPERFAMILY PROTEIN"/>
    <property type="match status" value="1"/>
</dbReference>
<evidence type="ECO:0000259" key="4">
    <source>
        <dbReference type="Pfam" id="PF11127"/>
    </source>
</evidence>
<dbReference type="OrthoDB" id="9797595at2"/>
<feature type="compositionally biased region" description="Basic and acidic residues" evidence="2">
    <location>
        <begin position="13"/>
        <end position="24"/>
    </location>
</feature>
<dbReference type="CDD" id="cd07817">
    <property type="entry name" value="SRPBCC_8"/>
    <property type="match status" value="1"/>
</dbReference>
<name>A0A4Q7N3N3_9BACT</name>
<evidence type="ECO:0000259" key="3">
    <source>
        <dbReference type="Pfam" id="PF03364"/>
    </source>
</evidence>
<evidence type="ECO:0000256" key="2">
    <source>
        <dbReference type="SAM" id="MobiDB-lite"/>
    </source>
</evidence>
<dbReference type="Pfam" id="PF03364">
    <property type="entry name" value="Polyketide_cyc"/>
    <property type="match status" value="1"/>
</dbReference>
<dbReference type="InterPro" id="IPR005031">
    <property type="entry name" value="COQ10_START"/>
</dbReference>
<gene>
    <name evidence="5" type="ORF">EV199_1455</name>
</gene>
<dbReference type="InterPro" id="IPR023393">
    <property type="entry name" value="START-like_dom_sf"/>
</dbReference>
<sequence>MKHETKSMSANWHESEESHDYDRKEHVINVGDTERVISGIAGGYLLYSGLSGVGRNPVGGLLKTLIGGFLLYRGASGTCPVYTALGKTENVHRTKAMTVRSSIVVEKPREEVYAFWRKLENLPLFMKHLIRVQEHDEINSTWSADLPGFGRLIWDAEIVKDVPGFLIGWVSTEGAPMENAGKVEFMDAGPGRTQVKVIITYRPPAGDIGVVIASALNPSFKKVVQDEIAGFKERIEKVVW</sequence>
<comment type="caution">
    <text evidence="5">The sequence shown here is derived from an EMBL/GenBank/DDBJ whole genome shotgun (WGS) entry which is preliminary data.</text>
</comment>
<dbReference type="Pfam" id="PF11127">
    <property type="entry name" value="YgaP-like_TM"/>
    <property type="match status" value="1"/>
</dbReference>
<dbReference type="PANTHER" id="PTHR33824:SF7">
    <property type="entry name" value="POLYKETIDE CYCLASE_DEHYDRASE AND LIPID TRANSPORT SUPERFAMILY PROTEIN"/>
    <property type="match status" value="1"/>
</dbReference>
<feature type="domain" description="Inner membrane protein YgaP-like transmembrane" evidence="4">
    <location>
        <begin position="29"/>
        <end position="88"/>
    </location>
</feature>
<dbReference type="RefSeq" id="WP_130539944.1">
    <property type="nucleotide sequence ID" value="NZ_CP042431.1"/>
</dbReference>
<dbReference type="SUPFAM" id="SSF55961">
    <property type="entry name" value="Bet v1-like"/>
    <property type="match status" value="1"/>
</dbReference>
<feature type="domain" description="Coenzyme Q-binding protein COQ10 START" evidence="3">
    <location>
        <begin position="105"/>
        <end position="210"/>
    </location>
</feature>
<feature type="region of interest" description="Disordered" evidence="2">
    <location>
        <begin position="1"/>
        <end position="24"/>
    </location>
</feature>
<organism evidence="5 6">
    <name type="scientific">Pseudobacter ginsenosidimutans</name>
    <dbReference type="NCBI Taxonomy" id="661488"/>
    <lineage>
        <taxon>Bacteria</taxon>
        <taxon>Pseudomonadati</taxon>
        <taxon>Bacteroidota</taxon>
        <taxon>Chitinophagia</taxon>
        <taxon>Chitinophagales</taxon>
        <taxon>Chitinophagaceae</taxon>
        <taxon>Pseudobacter</taxon>
    </lineage>
</organism>
<comment type="similarity">
    <text evidence="1">Belongs to the ribosome association toxin RatA family.</text>
</comment>
<protein>
    <submittedName>
        <fullName evidence="5">Putative membrane protein</fullName>
    </submittedName>
</protein>
<keyword evidence="6" id="KW-1185">Reference proteome</keyword>
<reference evidence="5 6" key="1">
    <citation type="submission" date="2019-02" db="EMBL/GenBank/DDBJ databases">
        <title>Genomic Encyclopedia of Type Strains, Phase IV (KMG-IV): sequencing the most valuable type-strain genomes for metagenomic binning, comparative biology and taxonomic classification.</title>
        <authorList>
            <person name="Goeker M."/>
        </authorList>
    </citation>
    <scope>NUCLEOTIDE SEQUENCE [LARGE SCALE GENOMIC DNA]</scope>
    <source>
        <strain evidence="5 6">DSM 18116</strain>
    </source>
</reference>